<dbReference type="EMBL" id="DS268110">
    <property type="protein sequence ID" value="KMM67641.1"/>
    <property type="molecule type" value="Genomic_DNA"/>
</dbReference>
<dbReference type="InterPro" id="IPR047142">
    <property type="entry name" value="OryJ/VirC-like"/>
</dbReference>
<reference evidence="3" key="2">
    <citation type="journal article" date="2009" name="Genome Res.">
        <title>Comparative genomic analyses of the human fungal pathogens Coccidioides and their relatives.</title>
        <authorList>
            <person name="Sharpton T.J."/>
            <person name="Stajich J.E."/>
            <person name="Rounsley S.D."/>
            <person name="Gardner M.J."/>
            <person name="Wortman J.R."/>
            <person name="Jordar V.S."/>
            <person name="Maiti R."/>
            <person name="Kodira C.D."/>
            <person name="Neafsey D.E."/>
            <person name="Zeng Q."/>
            <person name="Hung C.-Y."/>
            <person name="McMahan C."/>
            <person name="Muszewska A."/>
            <person name="Grynberg M."/>
            <person name="Mandel M.A."/>
            <person name="Kellner E.M."/>
            <person name="Barker B.M."/>
            <person name="Galgiani J.N."/>
            <person name="Orbach M.J."/>
            <person name="Kirkland T.N."/>
            <person name="Cole G.T."/>
            <person name="Henn M.R."/>
            <person name="Birren B.W."/>
            <person name="Taylor J.W."/>
        </authorList>
    </citation>
    <scope>NUCLEOTIDE SEQUENCE [LARGE SCALE GENOMIC DNA]</scope>
    <source>
        <strain evidence="3">RMSCC 3488</strain>
    </source>
</reference>
<dbReference type="CDD" id="cd02231">
    <property type="entry name" value="cupin_BLL6423-like"/>
    <property type="match status" value="1"/>
</dbReference>
<dbReference type="Proteomes" id="UP000054567">
    <property type="component" value="Unassembled WGS sequence"/>
</dbReference>
<evidence type="ECO:0008006" key="4">
    <source>
        <dbReference type="Google" id="ProtNLM"/>
    </source>
</evidence>
<dbReference type="Gene3D" id="2.60.120.10">
    <property type="entry name" value="Jelly Rolls"/>
    <property type="match status" value="1"/>
</dbReference>
<name>A0A0J6F418_COCPO</name>
<evidence type="ECO:0000313" key="3">
    <source>
        <dbReference type="Proteomes" id="UP000054567"/>
    </source>
</evidence>
<evidence type="ECO:0000256" key="1">
    <source>
        <dbReference type="SAM" id="MobiDB-lite"/>
    </source>
</evidence>
<dbReference type="OrthoDB" id="5840532at2759"/>
<dbReference type="Gene3D" id="2.20.70.150">
    <property type="match status" value="1"/>
</dbReference>
<protein>
    <recommendedName>
        <fullName evidence="4">Cupin 2 conserved barrel domain-containing protein</fullName>
    </recommendedName>
</protein>
<dbReference type="InterPro" id="IPR014710">
    <property type="entry name" value="RmlC-like_jellyroll"/>
</dbReference>
<gene>
    <name evidence="2" type="ORF">CPAG_03974</name>
</gene>
<dbReference type="InterPro" id="IPR011051">
    <property type="entry name" value="RmlC_Cupin_sf"/>
</dbReference>
<accession>A0A0J6F418</accession>
<dbReference type="AlphaFoldDB" id="A0A0J6F418"/>
<feature type="region of interest" description="Disordered" evidence="1">
    <location>
        <begin position="1"/>
        <end position="29"/>
    </location>
</feature>
<proteinExistence type="predicted"/>
<sequence>MATEEQQSGQFPPVRRVVTGHSPTGQAIIESDEKLIPYDPFSENASPATAESMFGFTTIWSLNLSPFPVTANESWSEFNGKPVGISNPQGLIARIVDFPPGRPGMMHRTMTVDFGIVLNGEIELELDDGVKTWVKKHDLVVQRGTIHAWNNPGPDTVRMMFLLVSANKLKYGDNELEPTPVPSAFDGSSLKK</sequence>
<feature type="compositionally biased region" description="Polar residues" evidence="1">
    <location>
        <begin position="1"/>
        <end position="10"/>
    </location>
</feature>
<organism evidence="2 3">
    <name type="scientific">Coccidioides posadasii RMSCC 3488</name>
    <dbReference type="NCBI Taxonomy" id="454284"/>
    <lineage>
        <taxon>Eukaryota</taxon>
        <taxon>Fungi</taxon>
        <taxon>Dikarya</taxon>
        <taxon>Ascomycota</taxon>
        <taxon>Pezizomycotina</taxon>
        <taxon>Eurotiomycetes</taxon>
        <taxon>Eurotiomycetidae</taxon>
        <taxon>Onygenales</taxon>
        <taxon>Onygenaceae</taxon>
        <taxon>Coccidioides</taxon>
    </lineage>
</organism>
<reference evidence="2 3" key="1">
    <citation type="submission" date="2007-06" db="EMBL/GenBank/DDBJ databases">
        <title>The Genome Sequence of Coccidioides posadasii RMSCC_3488.</title>
        <authorList>
            <consortium name="Coccidioides Genome Resources Consortium"/>
            <consortium name="The Broad Institute Genome Sequencing Platform"/>
            <person name="Henn M.R."/>
            <person name="Sykes S."/>
            <person name="Young S."/>
            <person name="Jaffe D."/>
            <person name="Berlin A."/>
            <person name="Alvarez P."/>
            <person name="Butler J."/>
            <person name="Gnerre S."/>
            <person name="Grabherr M."/>
            <person name="Mauceli E."/>
            <person name="Brockman W."/>
            <person name="Kodira C."/>
            <person name="Alvarado L."/>
            <person name="Zeng Q."/>
            <person name="Crawford M."/>
            <person name="Antoine C."/>
            <person name="Devon K."/>
            <person name="Galgiani J."/>
            <person name="Orsborn K."/>
            <person name="Lewis M.L."/>
            <person name="Nusbaum C."/>
            <person name="Galagan J."/>
            <person name="Birren B."/>
        </authorList>
    </citation>
    <scope>NUCLEOTIDE SEQUENCE [LARGE SCALE GENOMIC DNA]</scope>
    <source>
        <strain evidence="2 3">RMSCC 3488</strain>
    </source>
</reference>
<dbReference type="SUPFAM" id="SSF51182">
    <property type="entry name" value="RmlC-like cupins"/>
    <property type="match status" value="1"/>
</dbReference>
<dbReference type="VEuPathDB" id="FungiDB:CPAG_03974"/>
<reference evidence="3" key="3">
    <citation type="journal article" date="2010" name="Genome Res.">
        <title>Population genomic sequencing of Coccidioides fungi reveals recent hybridization and transposon control.</title>
        <authorList>
            <person name="Neafsey D.E."/>
            <person name="Barker B.M."/>
            <person name="Sharpton T.J."/>
            <person name="Stajich J.E."/>
            <person name="Park D.J."/>
            <person name="Whiston E."/>
            <person name="Hung C.-Y."/>
            <person name="McMahan C."/>
            <person name="White J."/>
            <person name="Sykes S."/>
            <person name="Heiman D."/>
            <person name="Young S."/>
            <person name="Zeng Q."/>
            <person name="Abouelleil A."/>
            <person name="Aftuck L."/>
            <person name="Bessette D."/>
            <person name="Brown A."/>
            <person name="FitzGerald M."/>
            <person name="Lui A."/>
            <person name="Macdonald J.P."/>
            <person name="Priest M."/>
            <person name="Orbach M.J."/>
            <person name="Galgiani J.N."/>
            <person name="Kirkland T.N."/>
            <person name="Cole G.T."/>
            <person name="Birren B.W."/>
            <person name="Henn M.R."/>
            <person name="Taylor J.W."/>
            <person name="Rounsley S.D."/>
        </authorList>
    </citation>
    <scope>NUCLEOTIDE SEQUENCE [LARGE SCALE GENOMIC DNA]</scope>
    <source>
        <strain evidence="3">RMSCC 3488</strain>
    </source>
</reference>
<dbReference type="PANTHER" id="PTHR36156:SF2">
    <property type="entry name" value="CUPIN TYPE-2 DOMAIN-CONTAINING PROTEIN"/>
    <property type="match status" value="1"/>
</dbReference>
<dbReference type="PANTHER" id="PTHR36156">
    <property type="entry name" value="SLR2101 PROTEIN"/>
    <property type="match status" value="1"/>
</dbReference>
<evidence type="ECO:0000313" key="2">
    <source>
        <dbReference type="EMBL" id="KMM67641.1"/>
    </source>
</evidence>